<evidence type="ECO:0000256" key="3">
    <source>
        <dbReference type="ARBA" id="ARBA00016337"/>
    </source>
</evidence>
<dbReference type="Gene3D" id="3.10.520.10">
    <property type="entry name" value="ApbE-like domains"/>
    <property type="match status" value="1"/>
</dbReference>
<dbReference type="InterPro" id="IPR024932">
    <property type="entry name" value="ApbE"/>
</dbReference>
<keyword evidence="7 11" id="KW-0274">FAD</keyword>
<keyword evidence="6 11" id="KW-0479">Metal-binding</keyword>
<evidence type="ECO:0000256" key="9">
    <source>
        <dbReference type="ARBA" id="ARBA00031306"/>
    </source>
</evidence>
<accession>A0ABT7WIK7</accession>
<comment type="similarity">
    <text evidence="11 12">Belongs to the ApbE family.</text>
</comment>
<dbReference type="EC" id="2.7.1.180" evidence="2 11"/>
<dbReference type="InterPro" id="IPR003374">
    <property type="entry name" value="ApbE-like_sf"/>
</dbReference>
<evidence type="ECO:0000256" key="11">
    <source>
        <dbReference type="PIRNR" id="PIRNR006268"/>
    </source>
</evidence>
<sequence length="342" mass="37652">MKALLKSRGWIFLLWALVAVGCADKGPLREQVYQGGALGTSYAIKVFTADTTDLQPQIDSVFKVVNQSLSTYLPGSDISRINDGDTSVVVDAMFAEVFKASLEIHRQTDGYFDPTVGVLVDAWGFGPGAAQEMDSTRVDSLLHYVGLKKVQLTPDSRIVMETPGIRLDFNAIAKGYAVDRLGLMLEGRGVSDYLVEVGGELRTLGMNQLKKQPWVVGIDDPQVLDGRRIKQIITLSDRAMASSGNYRKFRVDSTTGKKFVHTIDPRTGFTRDSRILAVSVLAQTCMVADGYATAFMAMDLERSMDIFEANPNLEGYIVYLNDEGTAEEYMTPGFESLLQQDL</sequence>
<dbReference type="PANTHER" id="PTHR30040">
    <property type="entry name" value="THIAMINE BIOSYNTHESIS LIPOPROTEIN APBE"/>
    <property type="match status" value="1"/>
</dbReference>
<keyword evidence="4 11" id="KW-0285">Flavoprotein</keyword>
<evidence type="ECO:0000256" key="10">
    <source>
        <dbReference type="ARBA" id="ARBA00048540"/>
    </source>
</evidence>
<protein>
    <recommendedName>
        <fullName evidence="3 11">FAD:protein FMN transferase</fullName>
        <ecNumber evidence="2 11">2.7.1.180</ecNumber>
    </recommendedName>
    <alternativeName>
        <fullName evidence="9 11">Flavin transferase</fullName>
    </alternativeName>
</protein>
<evidence type="ECO:0000256" key="7">
    <source>
        <dbReference type="ARBA" id="ARBA00022827"/>
    </source>
</evidence>
<evidence type="ECO:0000256" key="12">
    <source>
        <dbReference type="RuleBase" id="RU363002"/>
    </source>
</evidence>
<dbReference type="Proteomes" id="UP001174839">
    <property type="component" value="Unassembled WGS sequence"/>
</dbReference>
<evidence type="ECO:0000256" key="8">
    <source>
        <dbReference type="ARBA" id="ARBA00022842"/>
    </source>
</evidence>
<keyword evidence="14" id="KW-1185">Reference proteome</keyword>
<evidence type="ECO:0000256" key="6">
    <source>
        <dbReference type="ARBA" id="ARBA00022723"/>
    </source>
</evidence>
<dbReference type="PROSITE" id="PS51257">
    <property type="entry name" value="PROKAR_LIPOPROTEIN"/>
    <property type="match status" value="1"/>
</dbReference>
<dbReference type="Pfam" id="PF02424">
    <property type="entry name" value="ApbE"/>
    <property type="match status" value="1"/>
</dbReference>
<keyword evidence="5 11" id="KW-0808">Transferase</keyword>
<dbReference type="GO" id="GO:0016740">
    <property type="term" value="F:transferase activity"/>
    <property type="evidence" value="ECO:0007669"/>
    <property type="project" value="UniProtKB-KW"/>
</dbReference>
<comment type="caution">
    <text evidence="13">The sequence shown here is derived from an EMBL/GenBank/DDBJ whole genome shotgun (WGS) entry which is preliminary data.</text>
</comment>
<dbReference type="SUPFAM" id="SSF143631">
    <property type="entry name" value="ApbE-like"/>
    <property type="match status" value="1"/>
</dbReference>
<keyword evidence="12" id="KW-1003">Cell membrane</keyword>
<evidence type="ECO:0000313" key="14">
    <source>
        <dbReference type="Proteomes" id="UP001174839"/>
    </source>
</evidence>
<gene>
    <name evidence="13" type="ORF">QU605_14805</name>
</gene>
<keyword evidence="8 11" id="KW-0460">Magnesium</keyword>
<evidence type="ECO:0000256" key="5">
    <source>
        <dbReference type="ARBA" id="ARBA00022679"/>
    </source>
</evidence>
<comment type="cofactor">
    <cofactor evidence="1 12">
        <name>Mg(2+)</name>
        <dbReference type="ChEBI" id="CHEBI:18420"/>
    </cofactor>
</comment>
<evidence type="ECO:0000313" key="13">
    <source>
        <dbReference type="EMBL" id="MDM9632745.1"/>
    </source>
</evidence>
<name>A0ABT7WIK7_9FLAO</name>
<evidence type="ECO:0000256" key="2">
    <source>
        <dbReference type="ARBA" id="ARBA00011955"/>
    </source>
</evidence>
<reference evidence="13" key="1">
    <citation type="submission" date="2023-06" db="EMBL/GenBank/DDBJ databases">
        <title>Robiginitalea aurantiacus sp. nov. and Algoriphagus sediminis sp. nov., isolated from coastal sediment.</title>
        <authorList>
            <person name="Zhou Z.Y."/>
            <person name="An J."/>
            <person name="Jia Y.W."/>
            <person name="Du Z.J."/>
        </authorList>
    </citation>
    <scope>NUCLEOTIDE SEQUENCE</scope>
    <source>
        <strain evidence="13">M39</strain>
    </source>
</reference>
<comment type="subcellular location">
    <subcellularLocation>
        <location evidence="12">Cell inner membrane</location>
        <topology evidence="12">Lipid-anchor</topology>
        <orientation evidence="12">Periplasmic side</orientation>
    </subcellularLocation>
</comment>
<evidence type="ECO:0000256" key="1">
    <source>
        <dbReference type="ARBA" id="ARBA00001946"/>
    </source>
</evidence>
<comment type="catalytic activity">
    <reaction evidence="10 11 12">
        <text>L-threonyl-[protein] + FAD = FMN-L-threonyl-[protein] + AMP + H(+)</text>
        <dbReference type="Rhea" id="RHEA:36847"/>
        <dbReference type="Rhea" id="RHEA-COMP:11060"/>
        <dbReference type="Rhea" id="RHEA-COMP:11061"/>
        <dbReference type="ChEBI" id="CHEBI:15378"/>
        <dbReference type="ChEBI" id="CHEBI:30013"/>
        <dbReference type="ChEBI" id="CHEBI:57692"/>
        <dbReference type="ChEBI" id="CHEBI:74257"/>
        <dbReference type="ChEBI" id="CHEBI:456215"/>
        <dbReference type="EC" id="2.7.1.180"/>
    </reaction>
</comment>
<organism evidence="13 14">
    <name type="scientific">Robiginitalea aurantiaca</name>
    <dbReference type="NCBI Taxonomy" id="3056915"/>
    <lineage>
        <taxon>Bacteria</taxon>
        <taxon>Pseudomonadati</taxon>
        <taxon>Bacteroidota</taxon>
        <taxon>Flavobacteriia</taxon>
        <taxon>Flavobacteriales</taxon>
        <taxon>Flavobacteriaceae</taxon>
        <taxon>Robiginitalea</taxon>
    </lineage>
</organism>
<keyword evidence="12" id="KW-0997">Cell inner membrane</keyword>
<keyword evidence="12" id="KW-0472">Membrane</keyword>
<dbReference type="PIRSF" id="PIRSF006268">
    <property type="entry name" value="ApbE"/>
    <property type="match status" value="1"/>
</dbReference>
<dbReference type="PANTHER" id="PTHR30040:SF2">
    <property type="entry name" value="FAD:PROTEIN FMN TRANSFERASE"/>
    <property type="match status" value="1"/>
</dbReference>
<dbReference type="RefSeq" id="WP_289726110.1">
    <property type="nucleotide sequence ID" value="NZ_JAUDUY010000014.1"/>
</dbReference>
<proteinExistence type="inferred from homology"/>
<dbReference type="EMBL" id="JAUDUY010000014">
    <property type="protein sequence ID" value="MDM9632745.1"/>
    <property type="molecule type" value="Genomic_DNA"/>
</dbReference>
<evidence type="ECO:0000256" key="4">
    <source>
        <dbReference type="ARBA" id="ARBA00022630"/>
    </source>
</evidence>
<keyword evidence="12" id="KW-0449">Lipoprotein</keyword>
<comment type="function">
    <text evidence="12">Flavin transferase that catalyzes the transfer of the FMN moiety of FAD and its covalent binding to the hydroxyl group of a threonine residue in a target flavoprotein.</text>
</comment>